<feature type="transmembrane region" description="Helical" evidence="11">
    <location>
        <begin position="385"/>
        <end position="407"/>
    </location>
</feature>
<comment type="similarity">
    <text evidence="3">Belongs to the peptidase M50B family.</text>
</comment>
<dbReference type="CDD" id="cd06163">
    <property type="entry name" value="S2P-M50_PDZ_RseP-like"/>
    <property type="match status" value="1"/>
</dbReference>
<reference evidence="14 16" key="1">
    <citation type="submission" date="2015-12" db="EMBL/GenBank/DDBJ databases">
        <title>Amycolatopsis regifaucium genome sequencing and assembly.</title>
        <authorList>
            <person name="Mayilraj S."/>
        </authorList>
    </citation>
    <scope>NUCLEOTIDE SEQUENCE [LARGE SCALE GENOMIC DNA]</scope>
    <source>
        <strain evidence="14 16">GY080</strain>
    </source>
</reference>
<dbReference type="InterPro" id="IPR036034">
    <property type="entry name" value="PDZ_sf"/>
</dbReference>
<protein>
    <submittedName>
        <fullName evidence="14">Zinc metalloprotease</fullName>
    </submittedName>
</protein>
<evidence type="ECO:0000256" key="5">
    <source>
        <dbReference type="ARBA" id="ARBA00022692"/>
    </source>
</evidence>
<dbReference type="GO" id="GO:0004222">
    <property type="term" value="F:metalloendopeptidase activity"/>
    <property type="evidence" value="ECO:0007669"/>
    <property type="project" value="InterPro"/>
</dbReference>
<dbReference type="PANTHER" id="PTHR42837">
    <property type="entry name" value="REGULATOR OF SIGMA-E PROTEASE RSEP"/>
    <property type="match status" value="1"/>
</dbReference>
<dbReference type="InterPro" id="IPR004387">
    <property type="entry name" value="Pept_M50_Zn"/>
</dbReference>
<dbReference type="OrthoDB" id="9782003at2"/>
<dbReference type="EMBL" id="LQCI01000049">
    <property type="protein sequence ID" value="KZB80379.1"/>
    <property type="molecule type" value="Genomic_DNA"/>
</dbReference>
<keyword evidence="4 14" id="KW-0645">Protease</keyword>
<feature type="domain" description="Peptidase M50" evidence="12">
    <location>
        <begin position="11"/>
        <end position="373"/>
    </location>
</feature>
<organism evidence="14 16">
    <name type="scientific">Amycolatopsis regifaucium</name>
    <dbReference type="NCBI Taxonomy" id="546365"/>
    <lineage>
        <taxon>Bacteria</taxon>
        <taxon>Bacillati</taxon>
        <taxon>Actinomycetota</taxon>
        <taxon>Actinomycetes</taxon>
        <taxon>Pseudonocardiales</taxon>
        <taxon>Pseudonocardiaceae</taxon>
        <taxon>Amycolatopsis</taxon>
    </lineage>
</organism>
<evidence type="ECO:0000313" key="15">
    <source>
        <dbReference type="EMBL" id="OKA05348.1"/>
    </source>
</evidence>
<keyword evidence="6" id="KW-0378">Hydrolase</keyword>
<evidence type="ECO:0000256" key="11">
    <source>
        <dbReference type="SAM" id="Phobius"/>
    </source>
</evidence>
<dbReference type="PANTHER" id="PTHR42837:SF2">
    <property type="entry name" value="MEMBRANE METALLOPROTEASE ARASP2, CHLOROPLASTIC-RELATED"/>
    <property type="match status" value="1"/>
</dbReference>
<evidence type="ECO:0000256" key="8">
    <source>
        <dbReference type="ARBA" id="ARBA00022989"/>
    </source>
</evidence>
<evidence type="ECO:0000313" key="14">
    <source>
        <dbReference type="EMBL" id="KZB80379.1"/>
    </source>
</evidence>
<evidence type="ECO:0000256" key="10">
    <source>
        <dbReference type="ARBA" id="ARBA00023136"/>
    </source>
</evidence>
<evidence type="ECO:0000259" key="13">
    <source>
        <dbReference type="Pfam" id="PF17820"/>
    </source>
</evidence>
<dbReference type="GO" id="GO:0016020">
    <property type="term" value="C:membrane"/>
    <property type="evidence" value="ECO:0007669"/>
    <property type="project" value="UniProtKB-SubCell"/>
</dbReference>
<keyword evidence="17" id="KW-1185">Reference proteome</keyword>
<dbReference type="Pfam" id="PF17820">
    <property type="entry name" value="PDZ_6"/>
    <property type="match status" value="1"/>
</dbReference>
<dbReference type="SUPFAM" id="SSF50156">
    <property type="entry name" value="PDZ domain-like"/>
    <property type="match status" value="1"/>
</dbReference>
<accession>A0A154M9A0</accession>
<reference evidence="15 17" key="2">
    <citation type="submission" date="2016-11" db="EMBL/GenBank/DDBJ databases">
        <title>Genome sequencing of Amycolatopsis regifaucium.</title>
        <authorList>
            <person name="Mayilraj S."/>
            <person name="Kaur N."/>
        </authorList>
    </citation>
    <scope>NUCLEOTIDE SEQUENCE [LARGE SCALE GENOMIC DNA]</scope>
    <source>
        <strain evidence="15 17">GY080</strain>
    </source>
</reference>
<dbReference type="RefSeq" id="WP_061984401.1">
    <property type="nucleotide sequence ID" value="NZ_FOPQ01000015.1"/>
</dbReference>
<name>A0A154M9A0_9PSEU</name>
<evidence type="ECO:0000256" key="1">
    <source>
        <dbReference type="ARBA" id="ARBA00001947"/>
    </source>
</evidence>
<evidence type="ECO:0000256" key="2">
    <source>
        <dbReference type="ARBA" id="ARBA00004141"/>
    </source>
</evidence>
<dbReference type="InterPro" id="IPR008915">
    <property type="entry name" value="Peptidase_M50"/>
</dbReference>
<dbReference type="EMBL" id="LOBU02000017">
    <property type="protein sequence ID" value="OKA05348.1"/>
    <property type="molecule type" value="Genomic_DNA"/>
</dbReference>
<dbReference type="Gene3D" id="2.30.42.10">
    <property type="match status" value="1"/>
</dbReference>
<keyword evidence="7" id="KW-0862">Zinc</keyword>
<gene>
    <name evidence="15" type="ORF">ATP06_0226650</name>
    <name evidence="14" type="ORF">AVL48_12825</name>
</gene>
<dbReference type="CDD" id="cd23081">
    <property type="entry name" value="cpPDZ_EcRseP-like"/>
    <property type="match status" value="1"/>
</dbReference>
<evidence type="ECO:0000313" key="16">
    <source>
        <dbReference type="Proteomes" id="UP000076321"/>
    </source>
</evidence>
<comment type="subcellular location">
    <subcellularLocation>
        <location evidence="2">Membrane</location>
        <topology evidence="2">Multi-pass membrane protein</topology>
    </subcellularLocation>
</comment>
<dbReference type="Proteomes" id="UP000186883">
    <property type="component" value="Unassembled WGS sequence"/>
</dbReference>
<dbReference type="Proteomes" id="UP000076321">
    <property type="component" value="Unassembled WGS sequence"/>
</dbReference>
<comment type="cofactor">
    <cofactor evidence="1">
        <name>Zn(2+)</name>
        <dbReference type="ChEBI" id="CHEBI:29105"/>
    </cofactor>
</comment>
<keyword evidence="5 11" id="KW-0812">Transmembrane</keyword>
<dbReference type="GO" id="GO:0006508">
    <property type="term" value="P:proteolysis"/>
    <property type="evidence" value="ECO:0007669"/>
    <property type="project" value="UniProtKB-KW"/>
</dbReference>
<evidence type="ECO:0000256" key="6">
    <source>
        <dbReference type="ARBA" id="ARBA00022801"/>
    </source>
</evidence>
<feature type="transmembrane region" description="Helical" evidence="11">
    <location>
        <begin position="99"/>
        <end position="120"/>
    </location>
</feature>
<evidence type="ECO:0000256" key="9">
    <source>
        <dbReference type="ARBA" id="ARBA00023049"/>
    </source>
</evidence>
<dbReference type="Pfam" id="PF02163">
    <property type="entry name" value="Peptidase_M50"/>
    <property type="match status" value="1"/>
</dbReference>
<evidence type="ECO:0000259" key="12">
    <source>
        <dbReference type="Pfam" id="PF02163"/>
    </source>
</evidence>
<dbReference type="AlphaFoldDB" id="A0A154M9A0"/>
<proteinExistence type="inferred from homology"/>
<evidence type="ECO:0000256" key="3">
    <source>
        <dbReference type="ARBA" id="ARBA00007931"/>
    </source>
</evidence>
<evidence type="ECO:0000256" key="4">
    <source>
        <dbReference type="ARBA" id="ARBA00022670"/>
    </source>
</evidence>
<comment type="caution">
    <text evidence="14">The sequence shown here is derived from an EMBL/GenBank/DDBJ whole genome shotgun (WGS) entry which is preliminary data.</text>
</comment>
<keyword evidence="9 14" id="KW-0482">Metalloprotease</keyword>
<evidence type="ECO:0000256" key="7">
    <source>
        <dbReference type="ARBA" id="ARBA00022833"/>
    </source>
</evidence>
<keyword evidence="8 11" id="KW-1133">Transmembrane helix</keyword>
<feature type="domain" description="PDZ" evidence="13">
    <location>
        <begin position="165"/>
        <end position="207"/>
    </location>
</feature>
<dbReference type="InterPro" id="IPR041489">
    <property type="entry name" value="PDZ_6"/>
</dbReference>
<keyword evidence="10 11" id="KW-0472">Membrane</keyword>
<sequence length="414" mass="44329">MVWFILGIVLFALGICLSVALHEAGHMWAAKAFGMKVRRYFIGFGPTIFSFRRGETEYGVKWIPLGGFCDIAGMTALDEVTPDESKRAMWRFKTWKRTVVMSAGSAMHFILGFIILYLMAVTMGLPNPAAQAAPTEAVISGTSCARAATTMEQLNDTSCPPGAPTPAKTAGLQAGDRVVSVAGKPIKTWREMLAAVQVASGPTPFVVERNGQRINLTVDVPRVQRLVADGSDKTTVKDVGMIGASPVQNTAPPLLTYGPVDAIGGTLGFTGTMFSETAKRLIEFPSRIPAVVDSIFGGERDPNTPVSVVGASRIGGEAAEQGLWEIFVLLLASLNFFIGVFNLLPLLPLDGGHIAVVWYERVRDWVRKLRGKAAGGPVDYTKLSAVTMVLVFIGGAVTLLTVTADIVNPVKLFQ</sequence>
<evidence type="ECO:0000313" key="17">
    <source>
        <dbReference type="Proteomes" id="UP000186883"/>
    </source>
</evidence>